<dbReference type="GO" id="GO:0005524">
    <property type="term" value="F:ATP binding"/>
    <property type="evidence" value="ECO:0007669"/>
    <property type="project" value="UniProtKB-UniRule"/>
</dbReference>
<dbReference type="AlphaFoldDB" id="A0A4Q2T659"/>
<keyword evidence="1 2" id="KW-0119">Carbohydrate metabolism</keyword>
<comment type="pathway">
    <text evidence="2">Cell wall biogenesis; peptidoglycan recycling.</text>
</comment>
<dbReference type="HAMAP" id="MF_01270">
    <property type="entry name" value="AnhMurNAc_kinase"/>
    <property type="match status" value="1"/>
</dbReference>
<evidence type="ECO:0000313" key="3">
    <source>
        <dbReference type="EMBL" id="RYC12299.1"/>
    </source>
</evidence>
<accession>A0A4Q2T659</accession>
<dbReference type="UniPathway" id="UPA00544"/>
<dbReference type="EC" id="2.7.1.170" evidence="2"/>
<protein>
    <recommendedName>
        <fullName evidence="2">Anhydro-N-acetylmuramic acid kinase</fullName>
        <ecNumber evidence="2">2.7.1.170</ecNumber>
    </recommendedName>
    <alternativeName>
        <fullName evidence="2">AnhMurNAc kinase</fullName>
    </alternativeName>
</protein>
<dbReference type="InterPro" id="IPR043129">
    <property type="entry name" value="ATPase_NBD"/>
</dbReference>
<keyword evidence="2" id="KW-0547">Nucleotide-binding</keyword>
<comment type="pathway">
    <text evidence="2">Amino-sugar metabolism; 1,6-anhydro-N-acetylmuramate degradation.</text>
</comment>
<evidence type="ECO:0000256" key="1">
    <source>
        <dbReference type="ARBA" id="ARBA00023277"/>
    </source>
</evidence>
<dbReference type="GO" id="GO:0097175">
    <property type="term" value="P:1,6-anhydro-N-acetyl-beta-muramic acid catabolic process"/>
    <property type="evidence" value="ECO:0007669"/>
    <property type="project" value="UniProtKB-UniRule"/>
</dbReference>
<keyword evidence="2 3" id="KW-0418">Kinase</keyword>
<dbReference type="InterPro" id="IPR005338">
    <property type="entry name" value="Anhydro_N_Ac-Mur_kinase"/>
</dbReference>
<keyword evidence="2 3" id="KW-0808">Transferase</keyword>
<comment type="function">
    <text evidence="2">Catalyzes the specific phosphorylation of 1,6-anhydro-N-acetylmuramic acid (anhMurNAc) with the simultaneous cleavage of the 1,6-anhydro ring, generating MurNAc-6-P. Is required for the utilization of anhMurNAc either imported from the medium or derived from its own cell wall murein, and thus plays a role in cell wall recycling.</text>
</comment>
<dbReference type="Proteomes" id="UP000291088">
    <property type="component" value="Unassembled WGS sequence"/>
</dbReference>
<dbReference type="UniPathway" id="UPA00343"/>
<dbReference type="Pfam" id="PF03702">
    <property type="entry name" value="AnmK"/>
    <property type="match status" value="1"/>
</dbReference>
<dbReference type="GO" id="GO:0009254">
    <property type="term" value="P:peptidoglycan turnover"/>
    <property type="evidence" value="ECO:0007669"/>
    <property type="project" value="UniProtKB-UniRule"/>
</dbReference>
<dbReference type="RefSeq" id="WP_129332721.1">
    <property type="nucleotide sequence ID" value="NZ_SDVB01000238.1"/>
</dbReference>
<keyword evidence="2" id="KW-0067">ATP-binding</keyword>
<reference evidence="3 4" key="1">
    <citation type="submission" date="2019-01" db="EMBL/GenBank/DDBJ databases">
        <authorList>
            <person name="Deng T."/>
        </authorList>
    </citation>
    <scope>NUCLEOTIDE SEQUENCE [LARGE SCALE GENOMIC DNA]</scope>
    <source>
        <strain evidence="3 4">F8825</strain>
    </source>
</reference>
<name>A0A4Q2T659_9HYPH</name>
<dbReference type="EMBL" id="SDVB01000238">
    <property type="protein sequence ID" value="RYC12299.1"/>
    <property type="molecule type" value="Genomic_DNA"/>
</dbReference>
<comment type="catalytic activity">
    <reaction evidence="2">
        <text>1,6-anhydro-N-acetyl-beta-muramate + ATP + H2O = N-acetyl-D-muramate 6-phosphate + ADP + H(+)</text>
        <dbReference type="Rhea" id="RHEA:24952"/>
        <dbReference type="ChEBI" id="CHEBI:15377"/>
        <dbReference type="ChEBI" id="CHEBI:15378"/>
        <dbReference type="ChEBI" id="CHEBI:30616"/>
        <dbReference type="ChEBI" id="CHEBI:58690"/>
        <dbReference type="ChEBI" id="CHEBI:58722"/>
        <dbReference type="ChEBI" id="CHEBI:456216"/>
        <dbReference type="EC" id="2.7.1.170"/>
    </reaction>
</comment>
<dbReference type="GO" id="GO:0016773">
    <property type="term" value="F:phosphotransferase activity, alcohol group as acceptor"/>
    <property type="evidence" value="ECO:0007669"/>
    <property type="project" value="UniProtKB-UniRule"/>
</dbReference>
<comment type="similarity">
    <text evidence="2">Belongs to the anhydro-N-acetylmuramic acid kinase family.</text>
</comment>
<dbReference type="GO" id="GO:0006040">
    <property type="term" value="P:amino sugar metabolic process"/>
    <property type="evidence" value="ECO:0007669"/>
    <property type="project" value="InterPro"/>
</dbReference>
<evidence type="ECO:0000256" key="2">
    <source>
        <dbReference type="HAMAP-Rule" id="MF_01270"/>
    </source>
</evidence>
<feature type="binding site" evidence="2">
    <location>
        <begin position="13"/>
        <end position="20"/>
    </location>
    <ligand>
        <name>ATP</name>
        <dbReference type="ChEBI" id="CHEBI:30616"/>
    </ligand>
</feature>
<sequence length="381" mass="40773">MAEIFTAIGLMSGTSMDGIDVAMLETDGEGMVVRRQNLSVSYDPAFRDRLKQGLEDAKAITKRDERPGSLAGLERDLTQRHAEAVRFFLRENNILPGDVDVVGFHGQTVLHRPDEALTVQIGDGALLAREIGIPVVYDMRANDMAHGGQGAPLVPVYHAALARNLDNPQWPVCFVNIGGISNLTCVGSDSAIVAFDSGPGNTLIDQWVETHAGIPFDQGGRIASEGRVLPALAERYLANPFFTDEKRRSLDRNDFRPPEGGDAELSDGARTLAFVTAAAIFRSAEHLDEMPKTFVICGGGRHNDTVMKDLMALAGRTGATLLTAEQAGFDGDAMEAEAWAYLAVRSLKGLPLTFPGTTGVEKPVTGGLVAGADAIFSCARH</sequence>
<dbReference type="OrthoDB" id="9763949at2"/>
<comment type="caution">
    <text evidence="3">The sequence shown here is derived from an EMBL/GenBank/DDBJ whole genome shotgun (WGS) entry which is preliminary data.</text>
</comment>
<gene>
    <name evidence="2" type="primary">anmK</name>
    <name evidence="3" type="ORF">EUU22_14755</name>
</gene>
<evidence type="ECO:0000313" key="4">
    <source>
        <dbReference type="Proteomes" id="UP000291088"/>
    </source>
</evidence>
<dbReference type="SUPFAM" id="SSF53067">
    <property type="entry name" value="Actin-like ATPase domain"/>
    <property type="match status" value="1"/>
</dbReference>
<dbReference type="NCBIfam" id="NF007141">
    <property type="entry name" value="PRK09585.1-5"/>
    <property type="match status" value="1"/>
</dbReference>
<keyword evidence="4" id="KW-1185">Reference proteome</keyword>
<dbReference type="GO" id="GO:0016301">
    <property type="term" value="F:kinase activity"/>
    <property type="evidence" value="ECO:0007669"/>
    <property type="project" value="UniProtKB-KW"/>
</dbReference>
<proteinExistence type="inferred from homology"/>
<organism evidence="3 4">
    <name type="scientific">Ciceribacter ferrooxidans</name>
    <dbReference type="NCBI Taxonomy" id="2509717"/>
    <lineage>
        <taxon>Bacteria</taxon>
        <taxon>Pseudomonadati</taxon>
        <taxon>Pseudomonadota</taxon>
        <taxon>Alphaproteobacteria</taxon>
        <taxon>Hyphomicrobiales</taxon>
        <taxon>Rhizobiaceae</taxon>
        <taxon>Ciceribacter</taxon>
    </lineage>
</organism>
<dbReference type="Gene3D" id="3.30.420.40">
    <property type="match status" value="2"/>
</dbReference>
<dbReference type="PANTHER" id="PTHR30605">
    <property type="entry name" value="ANHYDRO-N-ACETYLMURAMIC ACID KINASE"/>
    <property type="match status" value="1"/>
</dbReference>
<dbReference type="PANTHER" id="PTHR30605:SF0">
    <property type="entry name" value="ANHYDRO-N-ACETYLMURAMIC ACID KINASE"/>
    <property type="match status" value="1"/>
</dbReference>